<name>A0A0K9CMT9_9FUSO</name>
<organism evidence="1 2">
    <name type="scientific">Fusobacterium animalis D11</name>
    <dbReference type="NCBI Taxonomy" id="556264"/>
    <lineage>
        <taxon>Bacteria</taxon>
        <taxon>Fusobacteriati</taxon>
        <taxon>Fusobacteriota</taxon>
        <taxon>Fusobacteriia</taxon>
        <taxon>Fusobacteriales</taxon>
        <taxon>Fusobacteriaceae</taxon>
        <taxon>Fusobacterium</taxon>
    </lineage>
</organism>
<gene>
    <name evidence="1" type="ORF">PSAG_04822</name>
</gene>
<dbReference type="AlphaFoldDB" id="A0A0K9CMT9"/>
<protein>
    <submittedName>
        <fullName evidence="1">Uncharacterized protein</fullName>
    </submittedName>
</protein>
<dbReference type="EMBL" id="ACDS02000126">
    <property type="protein sequence ID" value="KMV75803.1"/>
    <property type="molecule type" value="Genomic_DNA"/>
</dbReference>
<sequence>MRFEELKGYIEQKVIDIDFIEKEKMNIKIDYLIGFLKFGEKYYIKDIRNEKKEYFQISLKRNNDRVFIDELIDRKKTYLAKLTDMETIEVIVYNEEEMSINNFSIFRNEYLKIKKNKNY</sequence>
<dbReference type="Proteomes" id="UP000004650">
    <property type="component" value="Unassembled WGS sequence"/>
</dbReference>
<evidence type="ECO:0000313" key="2">
    <source>
        <dbReference type="Proteomes" id="UP000004650"/>
    </source>
</evidence>
<proteinExistence type="predicted"/>
<accession>A0A0K9CMT9</accession>
<evidence type="ECO:0000313" key="1">
    <source>
        <dbReference type="EMBL" id="KMV75803.1"/>
    </source>
</evidence>
<reference evidence="1 2" key="2">
    <citation type="submission" date="2013-10" db="EMBL/GenBank/DDBJ databases">
        <title>The Genome Sequence of Fusobacterium nucleatum subsp. animalis D11.</title>
        <authorList>
            <consortium name="The Broad Institute Genomics Platform"/>
            <person name="Earl A."/>
            <person name="Ward D."/>
            <person name="Feldgarden M."/>
            <person name="Gevers D."/>
            <person name="Kostic A."/>
            <person name="Garrett W."/>
            <person name="Young S.K."/>
            <person name="Zeng Q."/>
            <person name="Gargeya S."/>
            <person name="Fitzgerald M."/>
            <person name="Abouelleil A."/>
            <person name="Alvarado L."/>
            <person name="Berlin A.M."/>
            <person name="Chapman S.B."/>
            <person name="Gainer-Dewar J."/>
            <person name="Goldberg J."/>
            <person name="Gnerre S."/>
            <person name="Griggs A."/>
            <person name="Gujja S."/>
            <person name="Hansen M."/>
            <person name="Howarth C."/>
            <person name="Imamovic A."/>
            <person name="Ireland A."/>
            <person name="Larimer J."/>
            <person name="McCowan C."/>
            <person name="Murphy C."/>
            <person name="Pearson M."/>
            <person name="Poon T.W."/>
            <person name="Priest M."/>
            <person name="Roberts A."/>
            <person name="Saif S."/>
            <person name="Shea T."/>
            <person name="Sykes S."/>
            <person name="Wortman J."/>
            <person name="Nusbaum C."/>
            <person name="Birren B."/>
        </authorList>
    </citation>
    <scope>NUCLEOTIDE SEQUENCE [LARGE SCALE GENOMIC DNA]</scope>
    <source>
        <strain evidence="1 2">D11</strain>
    </source>
</reference>
<reference evidence="2" key="1">
    <citation type="submission" date="2009-02" db="EMBL/GenBank/DDBJ databases">
        <title>The Genome Sequence of Shigella sp. D9.</title>
        <authorList>
            <consortium name="The Broad Institute Genome Sequencing Platform"/>
            <person name="Ward D."/>
            <person name="Young S.K."/>
            <person name="Kodira C.D."/>
            <person name="Zeng Q."/>
            <person name="Koehrsen M."/>
            <person name="Alvarado L."/>
            <person name="Berlin A."/>
            <person name="Borenstein D."/>
            <person name="Chen Z."/>
            <person name="Engels R."/>
            <person name="Freedman E."/>
            <person name="Gellesch M."/>
            <person name="Goldberg J."/>
            <person name="Griggs A."/>
            <person name="Gujja S."/>
            <person name="Heiman D."/>
            <person name="Hepburn T."/>
            <person name="Howarth C."/>
            <person name="Jen D."/>
            <person name="Larson L."/>
            <person name="Lewis B."/>
            <person name="Mehta T."/>
            <person name="Park D."/>
            <person name="Pearson M."/>
            <person name="Roberts A."/>
            <person name="Saif S."/>
            <person name="Shea T."/>
            <person name="Shenoy N."/>
            <person name="Sisk P."/>
            <person name="Stolte C."/>
            <person name="Sykes S."/>
            <person name="Walk T."/>
            <person name="White J."/>
            <person name="Yandava C."/>
            <person name="Allen-Vercoe E."/>
            <person name="Strauss J."/>
            <person name="Sibley C."/>
            <person name="White A."/>
            <person name="Ambrose C."/>
            <person name="Lander E."/>
            <person name="Nusbaum C."/>
            <person name="Galagan J."/>
            <person name="Birren B."/>
        </authorList>
    </citation>
    <scope>NUCLEOTIDE SEQUENCE [LARGE SCALE GENOMIC DNA]</scope>
    <source>
        <strain evidence="2">D11</strain>
    </source>
</reference>
<comment type="caution">
    <text evidence="1">The sequence shown here is derived from an EMBL/GenBank/DDBJ whole genome shotgun (WGS) entry which is preliminary data.</text>
</comment>